<gene>
    <name evidence="1" type="ORF">MA16_Dca025134</name>
</gene>
<organism evidence="1 2">
    <name type="scientific">Dendrobium catenatum</name>
    <dbReference type="NCBI Taxonomy" id="906689"/>
    <lineage>
        <taxon>Eukaryota</taxon>
        <taxon>Viridiplantae</taxon>
        <taxon>Streptophyta</taxon>
        <taxon>Embryophyta</taxon>
        <taxon>Tracheophyta</taxon>
        <taxon>Spermatophyta</taxon>
        <taxon>Magnoliopsida</taxon>
        <taxon>Liliopsida</taxon>
        <taxon>Asparagales</taxon>
        <taxon>Orchidaceae</taxon>
        <taxon>Epidendroideae</taxon>
        <taxon>Malaxideae</taxon>
        <taxon>Dendrobiinae</taxon>
        <taxon>Dendrobium</taxon>
    </lineage>
</organism>
<reference evidence="1 2" key="2">
    <citation type="journal article" date="2017" name="Nature">
        <title>The Apostasia genome and the evolution of orchids.</title>
        <authorList>
            <person name="Zhang G.Q."/>
            <person name="Liu K.W."/>
            <person name="Li Z."/>
            <person name="Lohaus R."/>
            <person name="Hsiao Y.Y."/>
            <person name="Niu S.C."/>
            <person name="Wang J.Y."/>
            <person name="Lin Y.C."/>
            <person name="Xu Q."/>
            <person name="Chen L.J."/>
            <person name="Yoshida K."/>
            <person name="Fujiwara S."/>
            <person name="Wang Z.W."/>
            <person name="Zhang Y.Q."/>
            <person name="Mitsuda N."/>
            <person name="Wang M."/>
            <person name="Liu G.H."/>
            <person name="Pecoraro L."/>
            <person name="Huang H.X."/>
            <person name="Xiao X.J."/>
            <person name="Lin M."/>
            <person name="Wu X.Y."/>
            <person name="Wu W.L."/>
            <person name="Chen Y.Y."/>
            <person name="Chang S.B."/>
            <person name="Sakamoto S."/>
            <person name="Ohme-Takagi M."/>
            <person name="Yagi M."/>
            <person name="Zeng S.J."/>
            <person name="Shen C.Y."/>
            <person name="Yeh C.M."/>
            <person name="Luo Y.B."/>
            <person name="Tsai W.C."/>
            <person name="Van de Peer Y."/>
            <person name="Liu Z.J."/>
        </authorList>
    </citation>
    <scope>NUCLEOTIDE SEQUENCE [LARGE SCALE GENOMIC DNA]</scope>
    <source>
        <tissue evidence="1">The whole plant</tissue>
    </source>
</reference>
<evidence type="ECO:0000313" key="1">
    <source>
        <dbReference type="EMBL" id="PKU66666.1"/>
    </source>
</evidence>
<dbReference type="EMBL" id="KZ503251">
    <property type="protein sequence ID" value="PKU66666.1"/>
    <property type="molecule type" value="Genomic_DNA"/>
</dbReference>
<proteinExistence type="predicted"/>
<dbReference type="Proteomes" id="UP000233837">
    <property type="component" value="Unassembled WGS sequence"/>
</dbReference>
<protein>
    <submittedName>
        <fullName evidence="1">Uncharacterized protein</fullName>
    </submittedName>
</protein>
<sequence>MAGRKDWKEANSLQLNVQICRKFDIPLELTFNNFHEHVKNESDHIVDWRSDRDIFLYNGREMS</sequence>
<name>A0A2I0VTD7_9ASPA</name>
<keyword evidence="2" id="KW-1185">Reference proteome</keyword>
<reference evidence="1 2" key="1">
    <citation type="journal article" date="2016" name="Sci. Rep.">
        <title>The Dendrobium catenatum Lindl. genome sequence provides insights into polysaccharide synthase, floral development and adaptive evolution.</title>
        <authorList>
            <person name="Zhang G.Q."/>
            <person name="Xu Q."/>
            <person name="Bian C."/>
            <person name="Tsai W.C."/>
            <person name="Yeh C.M."/>
            <person name="Liu K.W."/>
            <person name="Yoshida K."/>
            <person name="Zhang L.S."/>
            <person name="Chang S.B."/>
            <person name="Chen F."/>
            <person name="Shi Y."/>
            <person name="Su Y.Y."/>
            <person name="Zhang Y.Q."/>
            <person name="Chen L.J."/>
            <person name="Yin Y."/>
            <person name="Lin M."/>
            <person name="Huang H."/>
            <person name="Deng H."/>
            <person name="Wang Z.W."/>
            <person name="Zhu S.L."/>
            <person name="Zhao X."/>
            <person name="Deng C."/>
            <person name="Niu S.C."/>
            <person name="Huang J."/>
            <person name="Wang M."/>
            <person name="Liu G.H."/>
            <person name="Yang H.J."/>
            <person name="Xiao X.J."/>
            <person name="Hsiao Y.Y."/>
            <person name="Wu W.L."/>
            <person name="Chen Y.Y."/>
            <person name="Mitsuda N."/>
            <person name="Ohme-Takagi M."/>
            <person name="Luo Y.B."/>
            <person name="Van de Peer Y."/>
            <person name="Liu Z.J."/>
        </authorList>
    </citation>
    <scope>NUCLEOTIDE SEQUENCE [LARGE SCALE GENOMIC DNA]</scope>
    <source>
        <tissue evidence="1">The whole plant</tissue>
    </source>
</reference>
<accession>A0A2I0VTD7</accession>
<evidence type="ECO:0000313" key="2">
    <source>
        <dbReference type="Proteomes" id="UP000233837"/>
    </source>
</evidence>
<dbReference type="AlphaFoldDB" id="A0A2I0VTD7"/>